<dbReference type="RefSeq" id="WP_141317159.1">
    <property type="nucleotide sequence ID" value="NZ_BJOC01000003.1"/>
</dbReference>
<reference evidence="6 7" key="1">
    <citation type="submission" date="2019-06" db="EMBL/GenBank/DDBJ databases">
        <title>Whole genome shotgun sequence of Halomonas halmophila NBRC 15537.</title>
        <authorList>
            <person name="Hosoyama A."/>
            <person name="Uohara A."/>
            <person name="Ohji S."/>
            <person name="Ichikawa N."/>
        </authorList>
    </citation>
    <scope>NUCLEOTIDE SEQUENCE [LARGE SCALE GENOMIC DNA]</scope>
    <source>
        <strain evidence="6 7">NBRC 15537</strain>
    </source>
</reference>
<feature type="domain" description="HTH araC/xylS-type" evidence="5">
    <location>
        <begin position="179"/>
        <end position="276"/>
    </location>
</feature>
<dbReference type="InterPro" id="IPR009057">
    <property type="entry name" value="Homeodomain-like_sf"/>
</dbReference>
<organism evidence="6 7">
    <name type="scientific">Halomonas halmophila</name>
    <dbReference type="NCBI Taxonomy" id="252"/>
    <lineage>
        <taxon>Bacteria</taxon>
        <taxon>Pseudomonadati</taxon>
        <taxon>Pseudomonadota</taxon>
        <taxon>Gammaproteobacteria</taxon>
        <taxon>Oceanospirillales</taxon>
        <taxon>Halomonadaceae</taxon>
        <taxon>Halomonas</taxon>
    </lineage>
</organism>
<protein>
    <submittedName>
        <fullName evidence="6">AraC family transcriptional regulator</fullName>
    </submittedName>
</protein>
<dbReference type="PANTHER" id="PTHR46796">
    <property type="entry name" value="HTH-TYPE TRANSCRIPTIONAL ACTIVATOR RHAS-RELATED"/>
    <property type="match status" value="1"/>
</dbReference>
<proteinExistence type="predicted"/>
<keyword evidence="3" id="KW-0010">Activator</keyword>
<evidence type="ECO:0000256" key="3">
    <source>
        <dbReference type="ARBA" id="ARBA00023159"/>
    </source>
</evidence>
<dbReference type="Pfam" id="PF12833">
    <property type="entry name" value="HTH_18"/>
    <property type="match status" value="1"/>
</dbReference>
<dbReference type="SUPFAM" id="SSF51215">
    <property type="entry name" value="Regulatory protein AraC"/>
    <property type="match status" value="1"/>
</dbReference>
<dbReference type="InterPro" id="IPR018060">
    <property type="entry name" value="HTH_AraC"/>
</dbReference>
<accession>A0A4Y4ETJ5</accession>
<evidence type="ECO:0000256" key="2">
    <source>
        <dbReference type="ARBA" id="ARBA00023125"/>
    </source>
</evidence>
<dbReference type="Proteomes" id="UP000319812">
    <property type="component" value="Unassembled WGS sequence"/>
</dbReference>
<evidence type="ECO:0000256" key="1">
    <source>
        <dbReference type="ARBA" id="ARBA00023015"/>
    </source>
</evidence>
<dbReference type="InterPro" id="IPR050204">
    <property type="entry name" value="AraC_XylS_family_regulators"/>
</dbReference>
<evidence type="ECO:0000313" key="6">
    <source>
        <dbReference type="EMBL" id="GED21139.1"/>
    </source>
</evidence>
<dbReference type="PROSITE" id="PS00041">
    <property type="entry name" value="HTH_ARAC_FAMILY_1"/>
    <property type="match status" value="1"/>
</dbReference>
<dbReference type="InterPro" id="IPR014710">
    <property type="entry name" value="RmlC-like_jellyroll"/>
</dbReference>
<comment type="caution">
    <text evidence="6">The sequence shown here is derived from an EMBL/GenBank/DDBJ whole genome shotgun (WGS) entry which is preliminary data.</text>
</comment>
<evidence type="ECO:0000259" key="5">
    <source>
        <dbReference type="PROSITE" id="PS01124"/>
    </source>
</evidence>
<dbReference type="OrthoDB" id="9809338at2"/>
<dbReference type="Pfam" id="PF02311">
    <property type="entry name" value="AraC_binding"/>
    <property type="match status" value="1"/>
</dbReference>
<dbReference type="InterPro" id="IPR020449">
    <property type="entry name" value="Tscrpt_reg_AraC-type_HTH"/>
</dbReference>
<dbReference type="InterPro" id="IPR018062">
    <property type="entry name" value="HTH_AraC-typ_CS"/>
</dbReference>
<keyword evidence="4" id="KW-0804">Transcription</keyword>
<gene>
    <name evidence="6" type="ORF">HHA01_01160</name>
</gene>
<dbReference type="GO" id="GO:0003700">
    <property type="term" value="F:DNA-binding transcription factor activity"/>
    <property type="evidence" value="ECO:0007669"/>
    <property type="project" value="InterPro"/>
</dbReference>
<dbReference type="GO" id="GO:0043565">
    <property type="term" value="F:sequence-specific DNA binding"/>
    <property type="evidence" value="ECO:0007669"/>
    <property type="project" value="InterPro"/>
</dbReference>
<dbReference type="EMBL" id="BJOC01000003">
    <property type="protein sequence ID" value="GED21139.1"/>
    <property type="molecule type" value="Genomic_DNA"/>
</dbReference>
<dbReference type="InterPro" id="IPR003313">
    <property type="entry name" value="AraC-bd"/>
</dbReference>
<dbReference type="Gene3D" id="1.10.10.60">
    <property type="entry name" value="Homeodomain-like"/>
    <property type="match status" value="1"/>
</dbReference>
<dbReference type="Gene3D" id="2.60.120.10">
    <property type="entry name" value="Jelly Rolls"/>
    <property type="match status" value="1"/>
</dbReference>
<dbReference type="AlphaFoldDB" id="A0A4Y4ETJ5"/>
<keyword evidence="1" id="KW-0805">Transcription regulation</keyword>
<keyword evidence="7" id="KW-1185">Reference proteome</keyword>
<evidence type="ECO:0000313" key="7">
    <source>
        <dbReference type="Proteomes" id="UP000319812"/>
    </source>
</evidence>
<dbReference type="SUPFAM" id="SSF46689">
    <property type="entry name" value="Homeodomain-like"/>
    <property type="match status" value="2"/>
</dbReference>
<dbReference type="PROSITE" id="PS01124">
    <property type="entry name" value="HTH_ARAC_FAMILY_2"/>
    <property type="match status" value="1"/>
</dbReference>
<dbReference type="InterPro" id="IPR037923">
    <property type="entry name" value="HTH-like"/>
</dbReference>
<dbReference type="PRINTS" id="PR00032">
    <property type="entry name" value="HTHARAC"/>
</dbReference>
<evidence type="ECO:0000256" key="4">
    <source>
        <dbReference type="ARBA" id="ARBA00023163"/>
    </source>
</evidence>
<name>A0A4Y4ETJ5_9GAMM</name>
<sequence>MNWDTRCQDVMRFWRDPALPFLEARRVTGGRRVCYARHSHDTFSIGAITGGHSTYWNQGHTETVHPGTVVVMNPGEVHACNPIDDLPWSYDMLYIETDWLADLQQELIAAARTGFLPYAPHASRNRSLYRSVVNLCDALFDPNATRLARETLATQLVIEMQRRLDPRRVSPPAYTPGLERAASFIRAHCTEAIGLDDICQAAGLSRSYLVRRFKARFGLTPHAFLLDQRIQLGTARLRDGRPIAEVATDCGFADQAHFQRVFKRLRATTPGHYRRGHPPGR</sequence>
<dbReference type="SMART" id="SM00342">
    <property type="entry name" value="HTH_ARAC"/>
    <property type="match status" value="1"/>
</dbReference>
<keyword evidence="2" id="KW-0238">DNA-binding</keyword>